<reference evidence="1 2" key="1">
    <citation type="submission" date="2017-11" db="EMBL/GenBank/DDBJ databases">
        <title>Genome-resolved metagenomics identifies genetic mobility, metabolic interactions, and unexpected diversity in perchlorate-reducing communities.</title>
        <authorList>
            <person name="Barnum T.P."/>
            <person name="Figueroa I.A."/>
            <person name="Carlstrom C.I."/>
            <person name="Lucas L.N."/>
            <person name="Engelbrektson A.L."/>
            <person name="Coates J.D."/>
        </authorList>
    </citation>
    <scope>NUCLEOTIDE SEQUENCE [LARGE SCALE GENOMIC DNA]</scope>
    <source>
        <strain evidence="1">BM706</strain>
    </source>
</reference>
<organism evidence="1 2">
    <name type="scientific">Muiribacterium halophilum</name>
    <dbReference type="NCBI Taxonomy" id="2053465"/>
    <lineage>
        <taxon>Bacteria</taxon>
        <taxon>Candidatus Muiribacteriota</taxon>
        <taxon>Candidatus Muiribacteriia</taxon>
        <taxon>Candidatus Muiribacteriales</taxon>
        <taxon>Candidatus Muiribacteriaceae</taxon>
        <taxon>Candidatus Muiribacterium</taxon>
    </lineage>
</organism>
<evidence type="ECO:0000313" key="1">
    <source>
        <dbReference type="EMBL" id="PLX17749.1"/>
    </source>
</evidence>
<sequence>MMGEIIVKIRPDGTIEAQTKNIKGKKCLKNISILENILNAKTLRSEFTEEYYEEDVKVDLKDKIVDKNRIIQD</sequence>
<dbReference type="AlphaFoldDB" id="A0A2N5ZGH8"/>
<gene>
    <name evidence="1" type="ORF">C0601_06880</name>
</gene>
<dbReference type="InterPro" id="IPR021375">
    <property type="entry name" value="DUF2997"/>
</dbReference>
<dbReference type="Proteomes" id="UP000234857">
    <property type="component" value="Unassembled WGS sequence"/>
</dbReference>
<comment type="caution">
    <text evidence="1">The sequence shown here is derived from an EMBL/GenBank/DDBJ whole genome shotgun (WGS) entry which is preliminary data.</text>
</comment>
<evidence type="ECO:0008006" key="3">
    <source>
        <dbReference type="Google" id="ProtNLM"/>
    </source>
</evidence>
<protein>
    <recommendedName>
        <fullName evidence="3">DUF2997 domain-containing protein</fullName>
    </recommendedName>
</protein>
<dbReference type="Pfam" id="PF11211">
    <property type="entry name" value="DUF2997"/>
    <property type="match status" value="1"/>
</dbReference>
<proteinExistence type="predicted"/>
<name>A0A2N5ZGH8_MUIH1</name>
<evidence type="ECO:0000313" key="2">
    <source>
        <dbReference type="Proteomes" id="UP000234857"/>
    </source>
</evidence>
<dbReference type="EMBL" id="PKTG01000083">
    <property type="protein sequence ID" value="PLX17749.1"/>
    <property type="molecule type" value="Genomic_DNA"/>
</dbReference>
<accession>A0A2N5ZGH8</accession>